<dbReference type="PANTHER" id="PTHR33198:SF19">
    <property type="entry name" value="CCHC-TYPE DOMAIN-CONTAINING PROTEIN"/>
    <property type="match status" value="1"/>
</dbReference>
<dbReference type="OMA" id="QETFPRY"/>
<evidence type="ECO:0008006" key="2">
    <source>
        <dbReference type="Google" id="ProtNLM"/>
    </source>
</evidence>
<dbReference type="PANTHER" id="PTHR33198">
    <property type="entry name" value="ANK_REP_REGION DOMAIN-CONTAINING PROTEIN-RELATED"/>
    <property type="match status" value="1"/>
</dbReference>
<dbReference type="STRING" id="400682.A0A1X7TQZ6"/>
<dbReference type="OrthoDB" id="775972at2759"/>
<organism evidence="1">
    <name type="scientific">Amphimedon queenslandica</name>
    <name type="common">Sponge</name>
    <dbReference type="NCBI Taxonomy" id="400682"/>
    <lineage>
        <taxon>Eukaryota</taxon>
        <taxon>Metazoa</taxon>
        <taxon>Porifera</taxon>
        <taxon>Demospongiae</taxon>
        <taxon>Heteroscleromorpha</taxon>
        <taxon>Haplosclerida</taxon>
        <taxon>Niphatidae</taxon>
        <taxon>Amphimedon</taxon>
    </lineage>
</organism>
<dbReference type="InParanoid" id="A0A1X7TQZ6"/>
<accession>A0A1X7TQZ6</accession>
<protein>
    <recommendedName>
        <fullName evidence="2">Retrotransposon gag domain-containing protein</fullName>
    </recommendedName>
</protein>
<reference evidence="1" key="1">
    <citation type="submission" date="2017-05" db="UniProtKB">
        <authorList>
            <consortium name="EnsemblMetazoa"/>
        </authorList>
    </citation>
    <scope>IDENTIFICATION</scope>
</reference>
<evidence type="ECO:0000313" key="1">
    <source>
        <dbReference type="EnsemblMetazoa" id="Aqu2.1.17218_001"/>
    </source>
</evidence>
<name>A0A1X7TQZ6_AMPQE</name>
<sequence>MAAVGRIELFDPCQETFPRYVKRVRNFSAANDVAAGKHKFVFLNSLGRKHYNLLSNLVTPESPEDKILDELVEVLTTHFQPSTSVIAKQYSFHCRYQDSTESIADFVVGLKKLIACCQYKPAVQSILLRDRFVCGLAHKATRKRLLTEDNP</sequence>
<dbReference type="AlphaFoldDB" id="A0A1X7TQZ6"/>
<dbReference type="EnsemblMetazoa" id="Aqu2.1.17218_001">
    <property type="protein sequence ID" value="Aqu2.1.17218_001"/>
    <property type="gene ID" value="Aqu2.1.17218"/>
</dbReference>
<proteinExistence type="predicted"/>